<protein>
    <submittedName>
        <fullName evidence="2">Uncharacterized protein</fullName>
    </submittedName>
</protein>
<reference evidence="2" key="1">
    <citation type="submission" date="2022-11" db="UniProtKB">
        <authorList>
            <consortium name="WormBaseParasite"/>
        </authorList>
    </citation>
    <scope>IDENTIFICATION</scope>
</reference>
<dbReference type="AlphaFoldDB" id="A0A914X930"/>
<proteinExistence type="predicted"/>
<dbReference type="WBParaSite" id="PSAMB.scaffold7302size7865.g29901.t1">
    <property type="protein sequence ID" value="PSAMB.scaffold7302size7865.g29901.t1"/>
    <property type="gene ID" value="PSAMB.scaffold7302size7865.g29901"/>
</dbReference>
<evidence type="ECO:0000313" key="1">
    <source>
        <dbReference type="Proteomes" id="UP000887566"/>
    </source>
</evidence>
<sequence>MLPVGEITARSALVGGVRDLSGEAAASAPQLVRGPPAWLPPA</sequence>
<dbReference type="Proteomes" id="UP000887566">
    <property type="component" value="Unplaced"/>
</dbReference>
<keyword evidence="1" id="KW-1185">Reference proteome</keyword>
<evidence type="ECO:0000313" key="2">
    <source>
        <dbReference type="WBParaSite" id="PSAMB.scaffold7302size7865.g29901.t1"/>
    </source>
</evidence>
<name>A0A914X930_9BILA</name>
<accession>A0A914X930</accession>
<organism evidence="1 2">
    <name type="scientific">Plectus sambesii</name>
    <dbReference type="NCBI Taxonomy" id="2011161"/>
    <lineage>
        <taxon>Eukaryota</taxon>
        <taxon>Metazoa</taxon>
        <taxon>Ecdysozoa</taxon>
        <taxon>Nematoda</taxon>
        <taxon>Chromadorea</taxon>
        <taxon>Plectida</taxon>
        <taxon>Plectina</taxon>
        <taxon>Plectoidea</taxon>
        <taxon>Plectidae</taxon>
        <taxon>Plectus</taxon>
    </lineage>
</organism>